<keyword evidence="2" id="KW-0812">Transmembrane</keyword>
<feature type="compositionally biased region" description="Polar residues" evidence="5">
    <location>
        <begin position="1379"/>
        <end position="1390"/>
    </location>
</feature>
<dbReference type="EMBL" id="JAXCLW010000004">
    <property type="protein sequence ID" value="MDY0884191.1"/>
    <property type="molecule type" value="Genomic_DNA"/>
</dbReference>
<reference evidence="7 8" key="1">
    <citation type="journal article" date="2016" name="Antonie Van Leeuwenhoek">
        <title>Dongia soli sp. nov., isolated from soil from Dokdo, Korea.</title>
        <authorList>
            <person name="Kim D.U."/>
            <person name="Lee H."/>
            <person name="Kim H."/>
            <person name="Kim S.G."/>
            <person name="Ka J.O."/>
        </authorList>
    </citation>
    <scope>NUCLEOTIDE SEQUENCE [LARGE SCALE GENOMIC DNA]</scope>
    <source>
        <strain evidence="7 8">D78</strain>
    </source>
</reference>
<dbReference type="Proteomes" id="UP001279642">
    <property type="component" value="Unassembled WGS sequence"/>
</dbReference>
<evidence type="ECO:0000256" key="2">
    <source>
        <dbReference type="ARBA" id="ARBA00022692"/>
    </source>
</evidence>
<sequence length="1448" mass="151452">MRRIVYIALALVVILPLLAIGGIFAYLQTEAGRQQILVLLRDQTAAGPIRIEAGKIEGVIPFDMRLADIKLSDVQGVWLEADQIQLAWSPGRLFARQVRIDNISAGTISLHRLPNIPPSTEPEPAKPDEGPLLPSLPVAIDLQRLAIERIDLGQPVLGEAARFTLDAAASLGRPSDGLMAKLSLKRIDRDNDRVTADLAYRPSDDFLKVRLQVHEPQGGLITRLAALPGEPDFQATVNGEGPLANWQGQASIRLDAQDILALQATTTGESTKRRITFTATGDPHTLVPKKITPLVEGGIKATGDIRLDQSAGLVNIDSLQIDSRAASIAAQGSVGLEQAGDLHLQITSSAPEAFAALAPGIGWKTVSVDGRITGKIALPTADITASVTDLAAAEQRIGGTKLEVHIVPRGSLDQPIDLIAGLQVTDITPADAQLKPVLETGIQLALSGSFTKDGNIDLPKIELRAGTVALDANATATQWGGDKAHLNGKLHASNIAPLAALAGMSGKGSLDLDMLADNSPSGAALTIKGAAADLSLGQAMLDGLLGPTPKLAVDVSRDPEGRINIREFNLAAKSLQAEASGSIADEKIDVTAKAGLTNLSVVDPKANGTVALDLTASGTMDAPSANVTLTSDRIRYDTYNLTALNVTAQGQDLKTAPNLTIDGRARVNDLPATIGTRLEMGADHRQMSLPRLMAQLGRTSLQGQASLADNLTKGTFKLNSPDLAELGRLTGLALQGSVSADIALQPDGTRQDAKVSLTAQKIAFQNSVKLEETKLTAQVADALGTPNLDARLSLRNLDVPQRHFDTVVATARGPISRMALTTTASGPETALDLAAGFSKTVSGQTIDLTKLNLSMQQEKILLSKPAQIVLSNGTTEVRGLSLKTGGGSVTADAKLATDRNDASLLIDKLPLSLARIADPSLQMTGTISGNLRLSGPHRAPVAQMSLTGNNIAMRGISMQPVDLKIGGDWQGGQLQAKGHINLGGSDNILDLSAALPLPANPANGFPAMDMNATLQAQAKGQIDLSLANAMLAGGADHVGGRARIDVTASGTMNAPMLAGGIELQNGQYENVRYGVKLRSMQAKVQANGPRIDLVSFNARTPGGGSVSGSGQIGLQGDQPIKLKLGASQAQLINTEMAMAVTNADLSIDGTLKEQITLGGTVKVIRAEIRIPDKLPPSVQQISVVEINGSEKQMARAEAKRPPARTLGINLDLTIDAPQQVAIRGRGLDAELGGNMRVTGTTDRPIIRGALRMRRGQLDLLGRNLTFNRGQVTFDGGEVIDPLLDFEAKTRAENYDIVVDVGGSASAPTFALTSSPALPQDEVLARLLFGKASGSLSALEALQLAQAMAQLAGIESGPGILDRVRRATGLDRLSVDAGDTGSSSSNRTGPSLTAGRYVSEGVFVGLKQGTQAGTSAATVEIEITPNIKLETDVGADTGSRAGINMQWDY</sequence>
<dbReference type="InterPro" id="IPR007452">
    <property type="entry name" value="TamB_C"/>
</dbReference>
<dbReference type="PANTHER" id="PTHR36985:SF1">
    <property type="entry name" value="TRANSLOCATION AND ASSEMBLY MODULE SUBUNIT TAMB"/>
    <property type="match status" value="1"/>
</dbReference>
<evidence type="ECO:0000313" key="8">
    <source>
        <dbReference type="Proteomes" id="UP001279642"/>
    </source>
</evidence>
<dbReference type="Pfam" id="PF04357">
    <property type="entry name" value="TamB"/>
    <property type="match status" value="1"/>
</dbReference>
<protein>
    <submittedName>
        <fullName evidence="7">Translocation/assembly module TamB domain-containing protein</fullName>
    </submittedName>
</protein>
<evidence type="ECO:0000256" key="5">
    <source>
        <dbReference type="SAM" id="MobiDB-lite"/>
    </source>
</evidence>
<evidence type="ECO:0000256" key="3">
    <source>
        <dbReference type="ARBA" id="ARBA00022989"/>
    </source>
</evidence>
<organism evidence="7 8">
    <name type="scientific">Dongia soli</name>
    <dbReference type="NCBI Taxonomy" id="600628"/>
    <lineage>
        <taxon>Bacteria</taxon>
        <taxon>Pseudomonadati</taxon>
        <taxon>Pseudomonadota</taxon>
        <taxon>Alphaproteobacteria</taxon>
        <taxon>Rhodospirillales</taxon>
        <taxon>Dongiaceae</taxon>
        <taxon>Dongia</taxon>
    </lineage>
</organism>
<dbReference type="RefSeq" id="WP_320509261.1">
    <property type="nucleotide sequence ID" value="NZ_JAXCLW010000004.1"/>
</dbReference>
<comment type="caution">
    <text evidence="7">The sequence shown here is derived from an EMBL/GenBank/DDBJ whole genome shotgun (WGS) entry which is preliminary data.</text>
</comment>
<keyword evidence="3" id="KW-1133">Transmembrane helix</keyword>
<evidence type="ECO:0000256" key="1">
    <source>
        <dbReference type="ARBA" id="ARBA00004167"/>
    </source>
</evidence>
<keyword evidence="8" id="KW-1185">Reference proteome</keyword>
<feature type="domain" description="Translocation and assembly module TamB C-terminal" evidence="6">
    <location>
        <begin position="1096"/>
        <end position="1448"/>
    </location>
</feature>
<feature type="region of interest" description="Disordered" evidence="5">
    <location>
        <begin position="1373"/>
        <end position="1392"/>
    </location>
</feature>
<evidence type="ECO:0000256" key="4">
    <source>
        <dbReference type="ARBA" id="ARBA00023136"/>
    </source>
</evidence>
<evidence type="ECO:0000313" key="7">
    <source>
        <dbReference type="EMBL" id="MDY0884191.1"/>
    </source>
</evidence>
<dbReference type="PANTHER" id="PTHR36985">
    <property type="entry name" value="TRANSLOCATION AND ASSEMBLY MODULE SUBUNIT TAMB"/>
    <property type="match status" value="1"/>
</dbReference>
<comment type="subcellular location">
    <subcellularLocation>
        <location evidence="1">Membrane</location>
        <topology evidence="1">Single-pass membrane protein</topology>
    </subcellularLocation>
</comment>
<evidence type="ECO:0000259" key="6">
    <source>
        <dbReference type="Pfam" id="PF04357"/>
    </source>
</evidence>
<accession>A0ABU5ECU5</accession>
<proteinExistence type="predicted"/>
<gene>
    <name evidence="7" type="ORF">SMD27_15195</name>
</gene>
<name>A0ABU5ECU5_9PROT</name>
<keyword evidence="4" id="KW-0472">Membrane</keyword>